<dbReference type="GO" id="GO:0004366">
    <property type="term" value="F:glycerol-3-phosphate O-acyltransferase activity"/>
    <property type="evidence" value="ECO:0007669"/>
    <property type="project" value="TreeGrafter"/>
</dbReference>
<evidence type="ECO:0000313" key="3">
    <source>
        <dbReference type="EMBL" id="ORZ10221.1"/>
    </source>
</evidence>
<dbReference type="InterPro" id="IPR052744">
    <property type="entry name" value="GPAT/DAPAT"/>
</dbReference>
<dbReference type="STRING" id="90262.A0A1X2I683"/>
<sequence length="632" mass="71329">MTFETYDILKASFKIVEKIFFREIRTSGVNTVPPDGPCIFIINHNSQFLDAGLVLGSNPRQFAPLMAQSSFKMKLVGTLARLLHAIPVIRPQDLATKGTGTLELGQEGDVTIRGKNTRFTQEIQSRDQLTIGKTMLLPVLEVVSDTELKLKTPLDKKILAAFSQQQQGDDGINFKITPHVEQGELFEKVHERLADDGCIVIFPEGGSHDRSELLPLKAGFAIMALGAMAEKENLNVKIVPVGLNYFHPHRFRSRAVISYGTPIEVSQDLVDKYKQGGDAKREAISTVLNDGYEGLKSVTTNAPDYDTLMILAAARRLYKPAHERKLRIDQVVDLNRRFLLGYRFFKDDPRYKELENKVKAYNNHLKYFGLYDHQVKRTETTLFSVAPVLMGRLIQLFIFALLGFPALLTNLPIILVVRIISLKKQKRKRKQKDRNLITGQFINSLVTHFLLMIEALAGSSVKIAARDVLATWKVIVALVVTPLLYGSYSTLLFGYLGYFAKLGWKASFGWSVVAFFAQFIFAYVGIRFVETGLEVFKSIQPLVLAIFEPDAAANLRKMRERLADDVTDFVNENGPVVLDDFDPTRFDNLESKKKAAADSWKWTGLFDTTKVDLIHHWFDDHNLFNLSSSSEQ</sequence>
<keyword evidence="1" id="KW-0812">Transmembrane</keyword>
<evidence type="ECO:0000259" key="2">
    <source>
        <dbReference type="SMART" id="SM00563"/>
    </source>
</evidence>
<proteinExistence type="predicted"/>
<dbReference type="SUPFAM" id="SSF69593">
    <property type="entry name" value="Glycerol-3-phosphate (1)-acyltransferase"/>
    <property type="match status" value="2"/>
</dbReference>
<reference evidence="3 4" key="1">
    <citation type="submission" date="2016-07" db="EMBL/GenBank/DDBJ databases">
        <title>Pervasive Adenine N6-methylation of Active Genes in Fungi.</title>
        <authorList>
            <consortium name="DOE Joint Genome Institute"/>
            <person name="Mondo S.J."/>
            <person name="Dannebaum R.O."/>
            <person name="Kuo R.C."/>
            <person name="Labutti K."/>
            <person name="Haridas S."/>
            <person name="Kuo A."/>
            <person name="Salamov A."/>
            <person name="Ahrendt S.R."/>
            <person name="Lipzen A."/>
            <person name="Sullivan W."/>
            <person name="Andreopoulos W.B."/>
            <person name="Clum A."/>
            <person name="Lindquist E."/>
            <person name="Daum C."/>
            <person name="Ramamoorthy G.K."/>
            <person name="Gryganskyi A."/>
            <person name="Culley D."/>
            <person name="Magnuson J.K."/>
            <person name="James T.Y."/>
            <person name="O'Malley M.A."/>
            <person name="Stajich J.E."/>
            <person name="Spatafora J.W."/>
            <person name="Visel A."/>
            <person name="Grigoriev I.V."/>
        </authorList>
    </citation>
    <scope>NUCLEOTIDE SEQUENCE [LARGE SCALE GENOMIC DNA]</scope>
    <source>
        <strain evidence="3 4">NRRL 1336</strain>
    </source>
</reference>
<feature type="transmembrane region" description="Helical" evidence="1">
    <location>
        <begin position="471"/>
        <end position="496"/>
    </location>
</feature>
<dbReference type="OrthoDB" id="2427554at2759"/>
<protein>
    <recommendedName>
        <fullName evidence="2">Phospholipid/glycerol acyltransferase domain-containing protein</fullName>
    </recommendedName>
</protein>
<evidence type="ECO:0000256" key="1">
    <source>
        <dbReference type="SAM" id="Phobius"/>
    </source>
</evidence>
<dbReference type="Pfam" id="PF01553">
    <property type="entry name" value="Acyltransferase"/>
    <property type="match status" value="2"/>
</dbReference>
<dbReference type="AlphaFoldDB" id="A0A1X2I683"/>
<dbReference type="SMART" id="SM00563">
    <property type="entry name" value="PlsC"/>
    <property type="match status" value="1"/>
</dbReference>
<dbReference type="GO" id="GO:0016287">
    <property type="term" value="F:glycerone-phosphate O-acyltransferase activity"/>
    <property type="evidence" value="ECO:0007669"/>
    <property type="project" value="TreeGrafter"/>
</dbReference>
<keyword evidence="1" id="KW-0472">Membrane</keyword>
<keyword evidence="1" id="KW-1133">Transmembrane helix</keyword>
<gene>
    <name evidence="3" type="ORF">BCR42DRAFT_422997</name>
</gene>
<feature type="transmembrane region" description="Helical" evidence="1">
    <location>
        <begin position="396"/>
        <end position="420"/>
    </location>
</feature>
<accession>A0A1X2I683</accession>
<comment type="caution">
    <text evidence="3">The sequence shown here is derived from an EMBL/GenBank/DDBJ whole genome shotgun (WGS) entry which is preliminary data.</text>
</comment>
<feature type="transmembrane region" description="Helical" evidence="1">
    <location>
        <begin position="508"/>
        <end position="529"/>
    </location>
</feature>
<feature type="domain" description="Phospholipid/glycerol acyltransferase" evidence="2">
    <location>
        <begin position="38"/>
        <end position="246"/>
    </location>
</feature>
<dbReference type="InterPro" id="IPR002123">
    <property type="entry name" value="Plipid/glycerol_acylTrfase"/>
</dbReference>
<name>A0A1X2I683_9FUNG</name>
<keyword evidence="4" id="KW-1185">Reference proteome</keyword>
<organism evidence="3 4">
    <name type="scientific">Absidia repens</name>
    <dbReference type="NCBI Taxonomy" id="90262"/>
    <lineage>
        <taxon>Eukaryota</taxon>
        <taxon>Fungi</taxon>
        <taxon>Fungi incertae sedis</taxon>
        <taxon>Mucoromycota</taxon>
        <taxon>Mucoromycotina</taxon>
        <taxon>Mucoromycetes</taxon>
        <taxon>Mucorales</taxon>
        <taxon>Cunninghamellaceae</taxon>
        <taxon>Absidia</taxon>
    </lineage>
</organism>
<evidence type="ECO:0000313" key="4">
    <source>
        <dbReference type="Proteomes" id="UP000193560"/>
    </source>
</evidence>
<dbReference type="PANTHER" id="PTHR31605:SF0">
    <property type="entry name" value="GLYCEROL-3-PHOSPHATE O-ACYLTRANSFERASE 1"/>
    <property type="match status" value="1"/>
</dbReference>
<dbReference type="EMBL" id="MCGE01000025">
    <property type="protein sequence ID" value="ORZ10221.1"/>
    <property type="molecule type" value="Genomic_DNA"/>
</dbReference>
<dbReference type="Proteomes" id="UP000193560">
    <property type="component" value="Unassembled WGS sequence"/>
</dbReference>
<dbReference type="GO" id="GO:0008654">
    <property type="term" value="P:phospholipid biosynthetic process"/>
    <property type="evidence" value="ECO:0007669"/>
    <property type="project" value="TreeGrafter"/>
</dbReference>
<dbReference type="PANTHER" id="PTHR31605">
    <property type="entry name" value="GLYCEROL-3-PHOSPHATE O-ACYLTRANSFERASE 1"/>
    <property type="match status" value="1"/>
</dbReference>
<feature type="transmembrane region" description="Helical" evidence="1">
    <location>
        <begin position="441"/>
        <end position="465"/>
    </location>
</feature>